<proteinExistence type="inferred from homology"/>
<evidence type="ECO:0000313" key="6">
    <source>
        <dbReference type="EMBL" id="KAF5374724.1"/>
    </source>
</evidence>
<keyword evidence="4" id="KW-0326">Glycosidase</keyword>
<dbReference type="EMBL" id="JAACJN010000099">
    <property type="protein sequence ID" value="KAF5374724.1"/>
    <property type="molecule type" value="Genomic_DNA"/>
</dbReference>
<keyword evidence="2" id="KW-0732">Signal</keyword>
<dbReference type="InterPro" id="IPR033453">
    <property type="entry name" value="Glyco_hydro_30_TIM-barrel"/>
</dbReference>
<dbReference type="Gene3D" id="3.20.20.80">
    <property type="entry name" value="Glycosidases"/>
    <property type="match status" value="1"/>
</dbReference>
<evidence type="ECO:0000256" key="1">
    <source>
        <dbReference type="ARBA" id="ARBA00005382"/>
    </source>
</evidence>
<protein>
    <recommendedName>
        <fullName evidence="5">Glycosyl hydrolase family 30 TIM-barrel domain-containing protein</fullName>
    </recommendedName>
</protein>
<dbReference type="InterPro" id="IPR013780">
    <property type="entry name" value="Glyco_hydro_b"/>
</dbReference>
<dbReference type="InterPro" id="IPR017853">
    <property type="entry name" value="GH"/>
</dbReference>
<feature type="domain" description="Glycosyl hydrolase family 30 TIM-barrel" evidence="5">
    <location>
        <begin position="54"/>
        <end position="294"/>
    </location>
</feature>
<dbReference type="GO" id="GO:0004348">
    <property type="term" value="F:glucosylceramidase activity"/>
    <property type="evidence" value="ECO:0007669"/>
    <property type="project" value="InterPro"/>
</dbReference>
<keyword evidence="7" id="KW-1185">Reference proteome</keyword>
<evidence type="ECO:0000313" key="7">
    <source>
        <dbReference type="Proteomes" id="UP000518752"/>
    </source>
</evidence>
<comment type="caution">
    <text evidence="6">The sequence shown here is derived from an EMBL/GenBank/DDBJ whole genome shotgun (WGS) entry which is preliminary data.</text>
</comment>
<dbReference type="InterPro" id="IPR001139">
    <property type="entry name" value="Glyco_hydro_30"/>
</dbReference>
<dbReference type="Pfam" id="PF02055">
    <property type="entry name" value="Glyco_hydro_30"/>
    <property type="match status" value="1"/>
</dbReference>
<organism evidence="6 7">
    <name type="scientific">Collybiopsis confluens</name>
    <dbReference type="NCBI Taxonomy" id="2823264"/>
    <lineage>
        <taxon>Eukaryota</taxon>
        <taxon>Fungi</taxon>
        <taxon>Dikarya</taxon>
        <taxon>Basidiomycota</taxon>
        <taxon>Agaricomycotina</taxon>
        <taxon>Agaricomycetes</taxon>
        <taxon>Agaricomycetidae</taxon>
        <taxon>Agaricales</taxon>
        <taxon>Marasmiineae</taxon>
        <taxon>Omphalotaceae</taxon>
        <taxon>Collybiopsis</taxon>
    </lineage>
</organism>
<dbReference type="GO" id="GO:0016020">
    <property type="term" value="C:membrane"/>
    <property type="evidence" value="ECO:0007669"/>
    <property type="project" value="GOC"/>
</dbReference>
<dbReference type="Proteomes" id="UP000518752">
    <property type="component" value="Unassembled WGS sequence"/>
</dbReference>
<dbReference type="PANTHER" id="PTHR11069:SF23">
    <property type="entry name" value="LYSOSOMAL ACID GLUCOSYLCERAMIDASE"/>
    <property type="match status" value="1"/>
</dbReference>
<dbReference type="OrthoDB" id="2160638at2759"/>
<dbReference type="PANTHER" id="PTHR11069">
    <property type="entry name" value="GLUCOSYLCERAMIDASE"/>
    <property type="match status" value="1"/>
</dbReference>
<name>A0A8H5LZ50_9AGAR</name>
<dbReference type="AlphaFoldDB" id="A0A8H5LZ50"/>
<reference evidence="6 7" key="1">
    <citation type="journal article" date="2020" name="ISME J.">
        <title>Uncovering the hidden diversity of litter-decomposition mechanisms in mushroom-forming fungi.</title>
        <authorList>
            <person name="Floudas D."/>
            <person name="Bentzer J."/>
            <person name="Ahren D."/>
            <person name="Johansson T."/>
            <person name="Persson P."/>
            <person name="Tunlid A."/>
        </authorList>
    </citation>
    <scope>NUCLEOTIDE SEQUENCE [LARGE SCALE GENOMIC DNA]</scope>
    <source>
        <strain evidence="6 7">CBS 406.79</strain>
    </source>
</reference>
<accession>A0A8H5LZ50</accession>
<comment type="similarity">
    <text evidence="1 4">Belongs to the glycosyl hydrolase 30 family.</text>
</comment>
<keyword evidence="3 4" id="KW-0378">Hydrolase</keyword>
<evidence type="ECO:0000259" key="5">
    <source>
        <dbReference type="Pfam" id="PF02055"/>
    </source>
</evidence>
<dbReference type="GO" id="GO:0006680">
    <property type="term" value="P:glucosylceramide catabolic process"/>
    <property type="evidence" value="ECO:0007669"/>
    <property type="project" value="TreeGrafter"/>
</dbReference>
<dbReference type="Gene3D" id="2.60.40.1180">
    <property type="entry name" value="Golgi alpha-mannosidase II"/>
    <property type="match status" value="1"/>
</dbReference>
<evidence type="ECO:0000256" key="2">
    <source>
        <dbReference type="ARBA" id="ARBA00022729"/>
    </source>
</evidence>
<evidence type="ECO:0000256" key="4">
    <source>
        <dbReference type="RuleBase" id="RU361188"/>
    </source>
</evidence>
<evidence type="ECO:0000256" key="3">
    <source>
        <dbReference type="ARBA" id="ARBA00022801"/>
    </source>
</evidence>
<sequence length="488" mass="52543">MISSPPVHAQTISGIVTTSDKKKLLETISTPLSFASCSGSADITIDDSKVSQQIQGFGGSITDSAAKAMNDLKNANSDLYNKYLSNTFTNKGAALNYLRVPIGASDFSYKGGFDDTNGDTSFNSFNIDNAPSYLFSVLQDIMAVNQYAKIHIVPWSPPAWMKDSNSMNGGSLKDSMVDAYPTYLLKSVQAFKKKNLPVSAISIQNEPENSNTNYPTCVMSASQMATIGKSLRSLLDKNGLNDVKVVGYEHNWDNAASYPVTMVQDAQDAFDAVAFHCYGGNVNETSDFHSRFPNKVGGYPTLLYALLQTGIDLCLHRRCTKPSVRARQDQISGLTFSGTPVISHTSTGMMWIFASSDNGKATLPGSDSCGNGCRAITTVTTSSVTPNQEYYAMGHYARAFTAEEGGELGKRIDVQVNGGDSLNVVGYVVGSKVSVVVMNTGGTSTKTLSYGGKKAKFSFPTGLTTLWWSTSESDGTTSKRMMKMRGKR</sequence>
<dbReference type="SUPFAM" id="SSF51445">
    <property type="entry name" value="(Trans)glycosidases"/>
    <property type="match status" value="1"/>
</dbReference>
<gene>
    <name evidence="6" type="ORF">D9757_011781</name>
</gene>